<proteinExistence type="predicted"/>
<sequence length="131" mass="14712">MKTNLATAMLAIASTGYGAAMTDGSWPSETLYQGTSFQEQGNWYCRQVQRVTYQNMGRSGEYQEVVNMDPQTGKCDFAAKQYSGPLAPFNEPLRFRNSGEYRGHGKCYFISSHQHTKLNLTGHDCLEPLKL</sequence>
<feature type="signal peptide" evidence="1">
    <location>
        <begin position="1"/>
        <end position="20"/>
    </location>
</feature>
<protein>
    <recommendedName>
        <fullName evidence="2">Cell wall protein YJL171C/Tos1 N-terminal domain-containing protein</fullName>
    </recommendedName>
</protein>
<organism evidence="3 4">
    <name type="scientific">Staphylotrichum longicolle</name>
    <dbReference type="NCBI Taxonomy" id="669026"/>
    <lineage>
        <taxon>Eukaryota</taxon>
        <taxon>Fungi</taxon>
        <taxon>Dikarya</taxon>
        <taxon>Ascomycota</taxon>
        <taxon>Pezizomycotina</taxon>
        <taxon>Sordariomycetes</taxon>
        <taxon>Sordariomycetidae</taxon>
        <taxon>Sordariales</taxon>
        <taxon>Chaetomiaceae</taxon>
        <taxon>Staphylotrichum</taxon>
    </lineage>
</organism>
<feature type="domain" description="Cell wall protein YJL171C/Tos1 N-terminal" evidence="2">
    <location>
        <begin position="50"/>
        <end position="94"/>
    </location>
</feature>
<evidence type="ECO:0000259" key="2">
    <source>
        <dbReference type="Pfam" id="PF10290"/>
    </source>
</evidence>
<reference evidence="3" key="1">
    <citation type="submission" date="2023-02" db="EMBL/GenBank/DDBJ databases">
        <authorList>
            <person name="Palmer J.M."/>
        </authorList>
    </citation>
    <scope>NUCLEOTIDE SEQUENCE</scope>
    <source>
        <strain evidence="3">FW57</strain>
    </source>
</reference>
<evidence type="ECO:0000313" key="4">
    <source>
        <dbReference type="Proteomes" id="UP001197093"/>
    </source>
</evidence>
<dbReference type="Proteomes" id="UP001197093">
    <property type="component" value="Unassembled WGS sequence"/>
</dbReference>
<dbReference type="Pfam" id="PF10290">
    <property type="entry name" value="YJL171C_Tos1_N"/>
    <property type="match status" value="1"/>
</dbReference>
<keyword evidence="4" id="KW-1185">Reference proteome</keyword>
<comment type="caution">
    <text evidence="3">The sequence shown here is derived from an EMBL/GenBank/DDBJ whole genome shotgun (WGS) entry which is preliminary data.</text>
</comment>
<dbReference type="AlphaFoldDB" id="A0AAD4F471"/>
<name>A0AAD4F471_9PEZI</name>
<dbReference type="EMBL" id="JAHCVI010000001">
    <property type="protein sequence ID" value="KAG7292615.1"/>
    <property type="molecule type" value="Genomic_DNA"/>
</dbReference>
<keyword evidence="1" id="KW-0732">Signal</keyword>
<gene>
    <name evidence="3" type="ORF">NEMBOFW57_002650</name>
</gene>
<evidence type="ECO:0000256" key="1">
    <source>
        <dbReference type="SAM" id="SignalP"/>
    </source>
</evidence>
<dbReference type="InterPro" id="IPR018807">
    <property type="entry name" value="YJL171C/Tos1_N"/>
</dbReference>
<feature type="chain" id="PRO_5042210675" description="Cell wall protein YJL171C/Tos1 N-terminal domain-containing protein" evidence="1">
    <location>
        <begin position="21"/>
        <end position="131"/>
    </location>
</feature>
<accession>A0AAD4F471</accession>
<evidence type="ECO:0000313" key="3">
    <source>
        <dbReference type="EMBL" id="KAG7292615.1"/>
    </source>
</evidence>